<gene>
    <name evidence="1" type="ORF">SK069_14540</name>
</gene>
<proteinExistence type="predicted"/>
<dbReference type="GO" id="GO:0032259">
    <property type="term" value="P:methylation"/>
    <property type="evidence" value="ECO:0007669"/>
    <property type="project" value="UniProtKB-KW"/>
</dbReference>
<dbReference type="SUPFAM" id="SSF53335">
    <property type="entry name" value="S-adenosyl-L-methionine-dependent methyltransferases"/>
    <property type="match status" value="1"/>
</dbReference>
<keyword evidence="1" id="KW-0489">Methyltransferase</keyword>
<dbReference type="GO" id="GO:0008168">
    <property type="term" value="F:methyltransferase activity"/>
    <property type="evidence" value="ECO:0007669"/>
    <property type="project" value="UniProtKB-KW"/>
</dbReference>
<keyword evidence="1" id="KW-0808">Transferase</keyword>
<reference evidence="1 2" key="1">
    <citation type="submission" date="2023-11" db="EMBL/GenBank/DDBJ databases">
        <authorList>
            <person name="Xu M."/>
            <person name="Jiang T."/>
        </authorList>
    </citation>
    <scope>NUCLEOTIDE SEQUENCE [LARGE SCALE GENOMIC DNA]</scope>
    <source>
        <strain evidence="1 2">SD</strain>
    </source>
</reference>
<protein>
    <submittedName>
        <fullName evidence="1">Methyltransferase domain-containing protein</fullName>
    </submittedName>
</protein>
<dbReference type="InterPro" id="IPR029063">
    <property type="entry name" value="SAM-dependent_MTases_sf"/>
</dbReference>
<dbReference type="EMBL" id="JAXAVX010000008">
    <property type="protein sequence ID" value="MDX8152816.1"/>
    <property type="molecule type" value="Genomic_DNA"/>
</dbReference>
<dbReference type="Gene3D" id="3.40.50.150">
    <property type="entry name" value="Vaccinia Virus protein VP39"/>
    <property type="match status" value="1"/>
</dbReference>
<dbReference type="Proteomes" id="UP001277761">
    <property type="component" value="Unassembled WGS sequence"/>
</dbReference>
<accession>A0ABU4VLT5</accession>
<organism evidence="1 2">
    <name type="scientific">Patulibacter brassicae</name>
    <dbReference type="NCBI Taxonomy" id="1705717"/>
    <lineage>
        <taxon>Bacteria</taxon>
        <taxon>Bacillati</taxon>
        <taxon>Actinomycetota</taxon>
        <taxon>Thermoleophilia</taxon>
        <taxon>Solirubrobacterales</taxon>
        <taxon>Patulibacteraceae</taxon>
        <taxon>Patulibacter</taxon>
    </lineage>
</organism>
<keyword evidence="2" id="KW-1185">Reference proteome</keyword>
<comment type="caution">
    <text evidence="1">The sequence shown here is derived from an EMBL/GenBank/DDBJ whole genome shotgun (WGS) entry which is preliminary data.</text>
</comment>
<sequence>MTPSASAPLDAAALDRFARDYYLSGTVDDEAIEDLQQVRSLDLLASAVAGCERVLELGYGMGRTTTGLRERGVAIDVLEGSPLLAARARAAHPGLTVHEGLFEDWTPPAAYDAVLALHVAEHVDDPRALLRRIASWVRPGGRVVVVVPNAESLHRRLAVRMGLQPRLDSLSPRDALVGHQRVYALDELRADIESAGLRCGAELGWFLKTLPNAMMLDFPPALLEALFSVSEELDPRLLANIGVVAERPVEG</sequence>
<dbReference type="RefSeq" id="WP_319954972.1">
    <property type="nucleotide sequence ID" value="NZ_JAXAVX010000008.1"/>
</dbReference>
<dbReference type="PANTHER" id="PTHR43861">
    <property type="entry name" value="TRANS-ACONITATE 2-METHYLTRANSFERASE-RELATED"/>
    <property type="match status" value="1"/>
</dbReference>
<dbReference type="Pfam" id="PF13489">
    <property type="entry name" value="Methyltransf_23"/>
    <property type="match status" value="1"/>
</dbReference>
<evidence type="ECO:0000313" key="1">
    <source>
        <dbReference type="EMBL" id="MDX8152816.1"/>
    </source>
</evidence>
<evidence type="ECO:0000313" key="2">
    <source>
        <dbReference type="Proteomes" id="UP001277761"/>
    </source>
</evidence>
<name>A0ABU4VLT5_9ACTN</name>